<dbReference type="HOGENOM" id="CLU_046712_0_0_1"/>
<evidence type="ECO:0000313" key="18">
    <source>
        <dbReference type="Proteomes" id="UP000014500"/>
    </source>
</evidence>
<evidence type="ECO:0000256" key="4">
    <source>
        <dbReference type="ARBA" id="ARBA00013122"/>
    </source>
</evidence>
<evidence type="ECO:0000256" key="3">
    <source>
        <dbReference type="ARBA" id="ARBA00007811"/>
    </source>
</evidence>
<dbReference type="eggNOG" id="KOG3187">
    <property type="taxonomic scope" value="Eukaryota"/>
</dbReference>
<comment type="function">
    <text evidence="15">Catalyzes the third of the four reactions of the long-chain fatty acids elongation cycle. This endoplasmic reticulum-bound enzymatic process, allows the addition of two carbons to the chain of long- and very long-chain fatty acids/VLCFAs per cycle. This enzyme catalyzes the dehydration of the 3-hydroxyacyl-CoA intermediate into trans-2,3-enoyl-CoA, within each cycle of fatty acid elongation. Thereby, it participates to the production of VLCFAs of different chain lengths that are involved in multiple biological processes as precursors of membrane lipids and lipid mediators.</text>
</comment>
<evidence type="ECO:0000256" key="9">
    <source>
        <dbReference type="ARBA" id="ARBA00022989"/>
    </source>
</evidence>
<evidence type="ECO:0000256" key="11">
    <source>
        <dbReference type="ARBA" id="ARBA00023098"/>
    </source>
</evidence>
<comment type="similarity">
    <text evidence="3 15">Belongs to the very long-chain fatty acids dehydratase HACD family.</text>
</comment>
<dbReference type="CDD" id="cd06465">
    <property type="entry name" value="p23_hB-ind1_like"/>
    <property type="match status" value="1"/>
</dbReference>
<keyword evidence="14 15" id="KW-0456">Lyase</keyword>
<reference evidence="17" key="2">
    <citation type="submission" date="2015-02" db="UniProtKB">
        <authorList>
            <consortium name="EnsemblMetazoa"/>
        </authorList>
    </citation>
    <scope>IDENTIFICATION</scope>
</reference>
<evidence type="ECO:0000256" key="10">
    <source>
        <dbReference type="ARBA" id="ARBA00023054"/>
    </source>
</evidence>
<evidence type="ECO:0000313" key="17">
    <source>
        <dbReference type="EnsemblMetazoa" id="SMAR004910-PA"/>
    </source>
</evidence>
<comment type="pathway">
    <text evidence="2 15">Lipid metabolism; fatty acid biosynthesis.</text>
</comment>
<dbReference type="InterPro" id="IPR007482">
    <property type="entry name" value="Tyr_Pase-like_PTPLA"/>
</dbReference>
<evidence type="ECO:0000256" key="13">
    <source>
        <dbReference type="ARBA" id="ARBA00023160"/>
    </source>
</evidence>
<reference evidence="18" key="1">
    <citation type="submission" date="2011-05" db="EMBL/GenBank/DDBJ databases">
        <authorList>
            <person name="Richards S.R."/>
            <person name="Qu J."/>
            <person name="Jiang H."/>
            <person name="Jhangiani S.N."/>
            <person name="Agravi P."/>
            <person name="Goodspeed R."/>
            <person name="Gross S."/>
            <person name="Mandapat C."/>
            <person name="Jackson L."/>
            <person name="Mathew T."/>
            <person name="Pu L."/>
            <person name="Thornton R."/>
            <person name="Saada N."/>
            <person name="Wilczek-Boney K.B."/>
            <person name="Lee S."/>
            <person name="Kovar C."/>
            <person name="Wu Y."/>
            <person name="Scherer S.E."/>
            <person name="Worley K.C."/>
            <person name="Muzny D.M."/>
            <person name="Gibbs R."/>
        </authorList>
    </citation>
    <scope>NUCLEOTIDE SEQUENCE</scope>
    <source>
        <strain evidence="18">Brora</strain>
    </source>
</reference>
<feature type="domain" description="CS" evidence="16">
    <location>
        <begin position="1"/>
        <end position="88"/>
    </location>
</feature>
<dbReference type="Gene3D" id="2.60.40.790">
    <property type="match status" value="1"/>
</dbReference>
<dbReference type="GO" id="GO:0102158">
    <property type="term" value="F:very-long-chain (3R)-3-hydroxyacyl-CoA dehydratase activity"/>
    <property type="evidence" value="ECO:0007669"/>
    <property type="project" value="UniProtKB-EC"/>
</dbReference>
<evidence type="ECO:0000259" key="16">
    <source>
        <dbReference type="PROSITE" id="PS51203"/>
    </source>
</evidence>
<evidence type="ECO:0000256" key="8">
    <source>
        <dbReference type="ARBA" id="ARBA00022832"/>
    </source>
</evidence>
<accession>T1IUT0</accession>
<evidence type="ECO:0000256" key="14">
    <source>
        <dbReference type="ARBA" id="ARBA00023239"/>
    </source>
</evidence>
<dbReference type="AlphaFoldDB" id="T1IUT0"/>
<keyword evidence="5 15" id="KW-0444">Lipid biosynthesis</keyword>
<organism evidence="17 18">
    <name type="scientific">Strigamia maritima</name>
    <name type="common">European centipede</name>
    <name type="synonym">Geophilus maritimus</name>
    <dbReference type="NCBI Taxonomy" id="126957"/>
    <lineage>
        <taxon>Eukaryota</taxon>
        <taxon>Metazoa</taxon>
        <taxon>Ecdysozoa</taxon>
        <taxon>Arthropoda</taxon>
        <taxon>Myriapoda</taxon>
        <taxon>Chilopoda</taxon>
        <taxon>Pleurostigmophora</taxon>
        <taxon>Geophilomorpha</taxon>
        <taxon>Linotaeniidae</taxon>
        <taxon>Strigamia</taxon>
    </lineage>
</organism>
<dbReference type="InterPro" id="IPR008978">
    <property type="entry name" value="HSP20-like_chaperone"/>
</dbReference>
<evidence type="ECO:0000256" key="12">
    <source>
        <dbReference type="ARBA" id="ARBA00023136"/>
    </source>
</evidence>
<dbReference type="InterPro" id="IPR007052">
    <property type="entry name" value="CS_dom"/>
</dbReference>
<sequence>MLRVVSARVIVSSVIAVMDARYSPDVHLSEDELEFSASGLGARGQNEYHFVLEFFNAINPNESQYRVGEGQVEFNIKKRSPDSWPRLITNSRKPAWLKIDFEKWKPDADDEESEEMQDNPNGYKEFFDNYKSEKQLSGRNFTSHIQNFRKFYLCLYNLFHTFGYGFILVALIMSYSKQGPESMKNAYQYVGWCMKLSQSLQVMDIVHRLLKYTKGSLKETVMQVGGRFIMLFVMIESEPRIQDKPVVFVLYPYYMLRIYKYELSILTWLRYTIWIPLYPLGFLCEGAIILKNIPYFEETKKFTCYVLMNYMYYQRKKKLGYTPRFEDTFSIFNSWYMGFTLSILRPHTIASYSVWSLEVYVPWTITNKF</sequence>
<comment type="catalytic activity">
    <reaction evidence="15">
        <text>a very-long-chain (3R)-3-hydroxyacyl-CoA = a very-long-chain (2E)-enoyl-CoA + H2O</text>
        <dbReference type="Rhea" id="RHEA:45812"/>
        <dbReference type="ChEBI" id="CHEBI:15377"/>
        <dbReference type="ChEBI" id="CHEBI:83728"/>
        <dbReference type="ChEBI" id="CHEBI:85440"/>
        <dbReference type="EC" id="4.2.1.134"/>
    </reaction>
</comment>
<dbReference type="GO" id="GO:0005789">
    <property type="term" value="C:endoplasmic reticulum membrane"/>
    <property type="evidence" value="ECO:0007669"/>
    <property type="project" value="UniProtKB-SubCell"/>
</dbReference>
<dbReference type="PROSITE" id="PS51203">
    <property type="entry name" value="CS"/>
    <property type="match status" value="1"/>
</dbReference>
<evidence type="ECO:0000256" key="7">
    <source>
        <dbReference type="ARBA" id="ARBA00022824"/>
    </source>
</evidence>
<keyword evidence="12 15" id="KW-0472">Membrane</keyword>
<keyword evidence="10" id="KW-0175">Coiled coil</keyword>
<dbReference type="SUPFAM" id="SSF49764">
    <property type="entry name" value="HSP20-like chaperones"/>
    <property type="match status" value="1"/>
</dbReference>
<keyword evidence="8 15" id="KW-0276">Fatty acid metabolism</keyword>
<evidence type="ECO:0000256" key="2">
    <source>
        <dbReference type="ARBA" id="ARBA00005194"/>
    </source>
</evidence>
<dbReference type="PANTHER" id="PTHR11035">
    <property type="entry name" value="VERY-LONG-CHAIN (3R)-3-HYDROXYACYL-COA DEHYDRATASE"/>
    <property type="match status" value="1"/>
</dbReference>
<protein>
    <recommendedName>
        <fullName evidence="4 15">Very-long-chain (3R)-3-hydroxyacyl-CoA dehydratase</fullName>
        <ecNumber evidence="4 15">4.2.1.134</ecNumber>
    </recommendedName>
</protein>
<dbReference type="EMBL" id="JH431556">
    <property type="status" value="NOT_ANNOTATED_CDS"/>
    <property type="molecule type" value="Genomic_DNA"/>
</dbReference>
<dbReference type="UniPathway" id="UPA00094"/>
<keyword evidence="9 15" id="KW-1133">Transmembrane helix</keyword>
<evidence type="ECO:0000256" key="1">
    <source>
        <dbReference type="ARBA" id="ARBA00004477"/>
    </source>
</evidence>
<dbReference type="STRING" id="126957.T1IUT0"/>
<keyword evidence="13 15" id="KW-0275">Fatty acid biosynthesis</keyword>
<name>T1IUT0_STRMM</name>
<dbReference type="EC" id="4.2.1.134" evidence="4 15"/>
<dbReference type="Proteomes" id="UP000014500">
    <property type="component" value="Unassembled WGS sequence"/>
</dbReference>
<keyword evidence="11 15" id="KW-0443">Lipid metabolism</keyword>
<dbReference type="PhylomeDB" id="T1IUT0"/>
<evidence type="ECO:0000256" key="5">
    <source>
        <dbReference type="ARBA" id="ARBA00022516"/>
    </source>
</evidence>
<evidence type="ECO:0000256" key="6">
    <source>
        <dbReference type="ARBA" id="ARBA00022692"/>
    </source>
</evidence>
<keyword evidence="6 15" id="KW-0812">Transmembrane</keyword>
<dbReference type="PANTHER" id="PTHR11035:SF35">
    <property type="entry name" value="VERY-LONG-CHAIN (3R)-3-HYDROXYACYL-COA DEHYDRATASE"/>
    <property type="match status" value="1"/>
</dbReference>
<evidence type="ECO:0000256" key="15">
    <source>
        <dbReference type="RuleBase" id="RU363109"/>
    </source>
</evidence>
<dbReference type="EnsemblMetazoa" id="SMAR004910-RA">
    <property type="protein sequence ID" value="SMAR004910-PA"/>
    <property type="gene ID" value="SMAR004910"/>
</dbReference>
<dbReference type="OMA" id="SYLVMSH"/>
<keyword evidence="7 15" id="KW-0256">Endoplasmic reticulum</keyword>
<dbReference type="GO" id="GO:0030148">
    <property type="term" value="P:sphingolipid biosynthetic process"/>
    <property type="evidence" value="ECO:0007669"/>
    <property type="project" value="TreeGrafter"/>
</dbReference>
<keyword evidence="18" id="KW-1185">Reference proteome</keyword>
<feature type="transmembrane region" description="Helical" evidence="15">
    <location>
        <begin position="151"/>
        <end position="175"/>
    </location>
</feature>
<comment type="caution">
    <text evidence="15">Lacks conserved residue(s) required for the propagation of feature annotation.</text>
</comment>
<dbReference type="GO" id="GO:0030497">
    <property type="term" value="P:fatty acid elongation"/>
    <property type="evidence" value="ECO:0007669"/>
    <property type="project" value="TreeGrafter"/>
</dbReference>
<comment type="subcellular location">
    <subcellularLocation>
        <location evidence="1 15">Endoplasmic reticulum membrane</location>
        <topology evidence="1 15">Multi-pass membrane protein</topology>
    </subcellularLocation>
</comment>
<proteinExistence type="inferred from homology"/>
<dbReference type="Pfam" id="PF04387">
    <property type="entry name" value="PTPLA"/>
    <property type="match status" value="1"/>
</dbReference>
<dbReference type="GO" id="GO:0042761">
    <property type="term" value="P:very long-chain fatty acid biosynthetic process"/>
    <property type="evidence" value="ECO:0007669"/>
    <property type="project" value="TreeGrafter"/>
</dbReference>